<feature type="region of interest" description="Disordered" evidence="6">
    <location>
        <begin position="1"/>
        <end position="30"/>
    </location>
</feature>
<dbReference type="Proteomes" id="UP000298588">
    <property type="component" value="Chromosome"/>
</dbReference>
<keyword evidence="2 7" id="KW-0489">Methyltransferase</keyword>
<name>A0A4D7QCB6_9HYPH</name>
<dbReference type="EMBL" id="CP039865">
    <property type="protein sequence ID" value="QCK85640.1"/>
    <property type="molecule type" value="Genomic_DNA"/>
</dbReference>
<evidence type="ECO:0000256" key="2">
    <source>
        <dbReference type="ARBA" id="ARBA00022603"/>
    </source>
</evidence>
<dbReference type="OrthoDB" id="9782855at2"/>
<dbReference type="InterPro" id="IPR050723">
    <property type="entry name" value="CFA/CMAS"/>
</dbReference>
<organism evidence="7 8">
    <name type="scientific">Phreatobacter aquaticus</name>
    <dbReference type="NCBI Taxonomy" id="2570229"/>
    <lineage>
        <taxon>Bacteria</taxon>
        <taxon>Pseudomonadati</taxon>
        <taxon>Pseudomonadota</taxon>
        <taxon>Alphaproteobacteria</taxon>
        <taxon>Hyphomicrobiales</taxon>
        <taxon>Phreatobacteraceae</taxon>
        <taxon>Phreatobacter</taxon>
    </lineage>
</organism>
<sequence length="375" mass="42782">MPRARTGAARAHHRRPAVTKPPRPRVPFGNPDLPTTSLGRWLRVVTDGLVYGPPSAAINYFASSPTLVDPEAVWTFFTQLRTAPVQYVTDHYPVAPVRRRIITRMMHQAHSDGIEYHYDLSNDFYRLFLDREFMFYTCADFHSPTDTIEQAQRNKADHLLSLIEPKAGEAIMEMGCGWGSMLRHIHAATGDKGNLWGYTLSREQKAHIEQNFGFNVLLEDFTTADMGESRYDKIYSIGALEHVRPDEILPLLRTCRRALKPGGRLVQHFFSLNGTDPMPTSMIAAQLPFPGSLLSLHSHHLAMVQEAGFRLTHDSLHDYRPTLRAWFDRLVESRDEAIALVGVEHVNKYLAFFASSWAFFNLRQATLHRLVMERD</sequence>
<dbReference type="AlphaFoldDB" id="A0A4D7QCB6"/>
<dbReference type="Pfam" id="PF02353">
    <property type="entry name" value="CMAS"/>
    <property type="match status" value="1"/>
</dbReference>
<accession>A0A4D7QCB6</accession>
<evidence type="ECO:0000313" key="8">
    <source>
        <dbReference type="Proteomes" id="UP000298588"/>
    </source>
</evidence>
<keyword evidence="4" id="KW-0949">S-adenosyl-L-methionine</keyword>
<proteinExistence type="inferred from homology"/>
<evidence type="ECO:0000256" key="4">
    <source>
        <dbReference type="ARBA" id="ARBA00022691"/>
    </source>
</evidence>
<gene>
    <name evidence="7" type="ORF">E8L99_07610</name>
</gene>
<dbReference type="CDD" id="cd02440">
    <property type="entry name" value="AdoMet_MTases"/>
    <property type="match status" value="1"/>
</dbReference>
<dbReference type="Gene3D" id="3.40.50.150">
    <property type="entry name" value="Vaccinia Virus protein VP39"/>
    <property type="match status" value="1"/>
</dbReference>
<dbReference type="GO" id="GO:0008168">
    <property type="term" value="F:methyltransferase activity"/>
    <property type="evidence" value="ECO:0007669"/>
    <property type="project" value="UniProtKB-KW"/>
</dbReference>
<dbReference type="PANTHER" id="PTHR43667">
    <property type="entry name" value="CYCLOPROPANE-FATTY-ACYL-PHOSPHOLIPID SYNTHASE"/>
    <property type="match status" value="1"/>
</dbReference>
<comment type="similarity">
    <text evidence="1">Belongs to the CFA/CMAS family.</text>
</comment>
<protein>
    <submittedName>
        <fullName evidence="7">Methyltransferase domain-containing protein</fullName>
    </submittedName>
</protein>
<evidence type="ECO:0000256" key="6">
    <source>
        <dbReference type="SAM" id="MobiDB-lite"/>
    </source>
</evidence>
<dbReference type="GO" id="GO:0032259">
    <property type="term" value="P:methylation"/>
    <property type="evidence" value="ECO:0007669"/>
    <property type="project" value="UniProtKB-KW"/>
</dbReference>
<evidence type="ECO:0000256" key="1">
    <source>
        <dbReference type="ARBA" id="ARBA00010815"/>
    </source>
</evidence>
<keyword evidence="5" id="KW-0443">Lipid metabolism</keyword>
<reference evidence="7 8" key="1">
    <citation type="submission" date="2019-04" db="EMBL/GenBank/DDBJ databases">
        <title>Phreatobacter aquaticus sp. nov.</title>
        <authorList>
            <person name="Choi A."/>
            <person name="Baek K."/>
        </authorList>
    </citation>
    <scope>NUCLEOTIDE SEQUENCE [LARGE SCALE GENOMIC DNA]</scope>
    <source>
        <strain evidence="7 8">NMCR1094</strain>
    </source>
</reference>
<dbReference type="InterPro" id="IPR029063">
    <property type="entry name" value="SAM-dependent_MTases_sf"/>
</dbReference>
<evidence type="ECO:0000256" key="5">
    <source>
        <dbReference type="ARBA" id="ARBA00023098"/>
    </source>
</evidence>
<keyword evidence="3 7" id="KW-0808">Transferase</keyword>
<evidence type="ECO:0000256" key="3">
    <source>
        <dbReference type="ARBA" id="ARBA00022679"/>
    </source>
</evidence>
<dbReference type="GO" id="GO:0006629">
    <property type="term" value="P:lipid metabolic process"/>
    <property type="evidence" value="ECO:0007669"/>
    <property type="project" value="UniProtKB-KW"/>
</dbReference>
<dbReference type="SUPFAM" id="SSF53335">
    <property type="entry name" value="S-adenosyl-L-methionine-dependent methyltransferases"/>
    <property type="match status" value="1"/>
</dbReference>
<dbReference type="KEGG" id="paqt:E8L99_07610"/>
<keyword evidence="8" id="KW-1185">Reference proteome</keyword>
<dbReference type="PANTHER" id="PTHR43667:SF1">
    <property type="entry name" value="CYCLOPROPANE-FATTY-ACYL-PHOSPHOLIPID SYNTHASE"/>
    <property type="match status" value="1"/>
</dbReference>
<evidence type="ECO:0000313" key="7">
    <source>
        <dbReference type="EMBL" id="QCK85640.1"/>
    </source>
</evidence>